<feature type="transmembrane region" description="Helical" evidence="6">
    <location>
        <begin position="47"/>
        <end position="70"/>
    </location>
</feature>
<dbReference type="SUPFAM" id="SSF48652">
    <property type="entry name" value="Tetraspanin"/>
    <property type="match status" value="1"/>
</dbReference>
<dbReference type="OrthoDB" id="9972904at2759"/>
<evidence type="ECO:0000313" key="7">
    <source>
        <dbReference type="EnsemblMetazoa" id="XP_014261835.1"/>
    </source>
</evidence>
<evidence type="ECO:0000256" key="6">
    <source>
        <dbReference type="SAM" id="Phobius"/>
    </source>
</evidence>
<feature type="transmembrane region" description="Helical" evidence="6">
    <location>
        <begin position="76"/>
        <end position="99"/>
    </location>
</feature>
<dbReference type="EnsemblMetazoa" id="XM_014406349.2">
    <property type="protein sequence ID" value="XP_014261835.1"/>
    <property type="gene ID" value="LOC106673950"/>
</dbReference>
<feature type="compositionally biased region" description="Basic and acidic residues" evidence="5">
    <location>
        <begin position="261"/>
        <end position="272"/>
    </location>
</feature>
<feature type="transmembrane region" description="Helical" evidence="6">
    <location>
        <begin position="6"/>
        <end position="26"/>
    </location>
</feature>
<proteinExistence type="predicted"/>
<evidence type="ECO:0000256" key="5">
    <source>
        <dbReference type="SAM" id="MobiDB-lite"/>
    </source>
</evidence>
<evidence type="ECO:0000256" key="2">
    <source>
        <dbReference type="ARBA" id="ARBA00022692"/>
    </source>
</evidence>
<dbReference type="CDD" id="cd03127">
    <property type="entry name" value="tetraspanin_LEL"/>
    <property type="match status" value="1"/>
</dbReference>
<evidence type="ECO:0000256" key="1">
    <source>
        <dbReference type="ARBA" id="ARBA00004141"/>
    </source>
</evidence>
<dbReference type="RefSeq" id="XP_014261835.1">
    <property type="nucleotide sequence ID" value="XM_014406349.2"/>
</dbReference>
<organism evidence="7 8">
    <name type="scientific">Cimex lectularius</name>
    <name type="common">Bed bug</name>
    <name type="synonym">Acanthia lectularia</name>
    <dbReference type="NCBI Taxonomy" id="79782"/>
    <lineage>
        <taxon>Eukaryota</taxon>
        <taxon>Metazoa</taxon>
        <taxon>Ecdysozoa</taxon>
        <taxon>Arthropoda</taxon>
        <taxon>Hexapoda</taxon>
        <taxon>Insecta</taxon>
        <taxon>Pterygota</taxon>
        <taxon>Neoptera</taxon>
        <taxon>Paraneoptera</taxon>
        <taxon>Hemiptera</taxon>
        <taxon>Heteroptera</taxon>
        <taxon>Panheteroptera</taxon>
        <taxon>Cimicomorpha</taxon>
        <taxon>Cimicidae</taxon>
        <taxon>Cimex</taxon>
    </lineage>
</organism>
<reference evidence="7" key="1">
    <citation type="submission" date="2022-01" db="UniProtKB">
        <authorList>
            <consortium name="EnsemblMetazoa"/>
        </authorList>
    </citation>
    <scope>IDENTIFICATION</scope>
</reference>
<protein>
    <recommendedName>
        <fullName evidence="9">Tetraspanin</fullName>
    </recommendedName>
</protein>
<dbReference type="KEGG" id="clec:106673950"/>
<evidence type="ECO:0000313" key="8">
    <source>
        <dbReference type="Proteomes" id="UP000494040"/>
    </source>
</evidence>
<dbReference type="Gene3D" id="1.10.1450.10">
    <property type="entry name" value="Tetraspanin"/>
    <property type="match status" value="1"/>
</dbReference>
<dbReference type="InterPro" id="IPR008952">
    <property type="entry name" value="Tetraspanin_EC2_sf"/>
</dbReference>
<evidence type="ECO:0000256" key="3">
    <source>
        <dbReference type="ARBA" id="ARBA00022989"/>
    </source>
</evidence>
<sequence>MCLMKKLCLLIATLITGMIGVGMIILGRKKMNEVVFLDAFLEDHIHIGRTFISLGFVLFVIASIGLVGLICHVSLLLQIYACLMLAMVVTQIVVGVAVFSRMESIKQALYKTLEEKFRTYDEHKAEIDKLQSVLLCCGMSGPKEWKIKELPPSCCGQTSGSCSVKSAYTASCSVRAKQTVKIGIYFVGILFLILVLFETKCVILACCLSDLCALCSLCAGWGTPPEKPQPEKPQPVTKTPSPSSTDSKDSTSSEENEEKENEVARSESKHKK</sequence>
<dbReference type="PANTHER" id="PTHR19282">
    <property type="entry name" value="TETRASPANIN"/>
    <property type="match status" value="1"/>
</dbReference>
<evidence type="ECO:0008006" key="9">
    <source>
        <dbReference type="Google" id="ProtNLM"/>
    </source>
</evidence>
<dbReference type="Proteomes" id="UP000494040">
    <property type="component" value="Unassembled WGS sequence"/>
</dbReference>
<keyword evidence="4 6" id="KW-0472">Membrane</keyword>
<feature type="region of interest" description="Disordered" evidence="5">
    <location>
        <begin position="225"/>
        <end position="272"/>
    </location>
</feature>
<evidence type="ECO:0000256" key="4">
    <source>
        <dbReference type="ARBA" id="ARBA00023136"/>
    </source>
</evidence>
<dbReference type="GO" id="GO:0005886">
    <property type="term" value="C:plasma membrane"/>
    <property type="evidence" value="ECO:0007669"/>
    <property type="project" value="TreeGrafter"/>
</dbReference>
<dbReference type="GeneID" id="106673950"/>
<dbReference type="AlphaFoldDB" id="A0A8I6SCG2"/>
<feature type="compositionally biased region" description="Low complexity" evidence="5">
    <location>
        <begin position="234"/>
        <end position="245"/>
    </location>
</feature>
<name>A0A8I6SCG2_CIMLE</name>
<dbReference type="Pfam" id="PF00335">
    <property type="entry name" value="Tetraspanin"/>
    <property type="match status" value="1"/>
</dbReference>
<keyword evidence="8" id="KW-1185">Reference proteome</keyword>
<feature type="transmembrane region" description="Helical" evidence="6">
    <location>
        <begin position="182"/>
        <end position="205"/>
    </location>
</feature>
<keyword evidence="2 6" id="KW-0812">Transmembrane</keyword>
<accession>A0A8I6SCG2</accession>
<keyword evidence="3 6" id="KW-1133">Transmembrane helix</keyword>
<dbReference type="PANTHER" id="PTHR19282:SF456">
    <property type="entry name" value="CD63 MOLECULE"/>
    <property type="match status" value="1"/>
</dbReference>
<dbReference type="InterPro" id="IPR018499">
    <property type="entry name" value="Tetraspanin/Peripherin"/>
</dbReference>
<comment type="subcellular location">
    <subcellularLocation>
        <location evidence="1">Membrane</location>
        <topology evidence="1">Multi-pass membrane protein</topology>
    </subcellularLocation>
</comment>